<name>A0A9N9HMQ5_FUNMO</name>
<dbReference type="Proteomes" id="UP000789375">
    <property type="component" value="Unassembled WGS sequence"/>
</dbReference>
<accession>A0A9N9HMQ5</accession>
<evidence type="ECO:0000313" key="2">
    <source>
        <dbReference type="Proteomes" id="UP000789375"/>
    </source>
</evidence>
<evidence type="ECO:0000313" key="1">
    <source>
        <dbReference type="EMBL" id="CAG8695229.1"/>
    </source>
</evidence>
<dbReference type="EMBL" id="CAJVPP010008222">
    <property type="protein sequence ID" value="CAG8695229.1"/>
    <property type="molecule type" value="Genomic_DNA"/>
</dbReference>
<proteinExistence type="predicted"/>
<sequence length="80" mass="8944">EIIVTCKNDIDTPAKIYGFSSSKTRDINCEKEADASFCSIKLSVTASNGIVKVAYIESLDYVKEALKYWISPDHKHDCIL</sequence>
<gene>
    <name evidence="1" type="ORF">FMOSSE_LOCUS13543</name>
</gene>
<organism evidence="1 2">
    <name type="scientific">Funneliformis mosseae</name>
    <name type="common">Endomycorrhizal fungus</name>
    <name type="synonym">Glomus mosseae</name>
    <dbReference type="NCBI Taxonomy" id="27381"/>
    <lineage>
        <taxon>Eukaryota</taxon>
        <taxon>Fungi</taxon>
        <taxon>Fungi incertae sedis</taxon>
        <taxon>Mucoromycota</taxon>
        <taxon>Glomeromycotina</taxon>
        <taxon>Glomeromycetes</taxon>
        <taxon>Glomerales</taxon>
        <taxon>Glomeraceae</taxon>
        <taxon>Funneliformis</taxon>
    </lineage>
</organism>
<dbReference type="AlphaFoldDB" id="A0A9N9HMQ5"/>
<feature type="non-terminal residue" evidence="1">
    <location>
        <position position="80"/>
    </location>
</feature>
<comment type="caution">
    <text evidence="1">The sequence shown here is derived from an EMBL/GenBank/DDBJ whole genome shotgun (WGS) entry which is preliminary data.</text>
</comment>
<keyword evidence="2" id="KW-1185">Reference proteome</keyword>
<reference evidence="1" key="1">
    <citation type="submission" date="2021-06" db="EMBL/GenBank/DDBJ databases">
        <authorList>
            <person name="Kallberg Y."/>
            <person name="Tangrot J."/>
            <person name="Rosling A."/>
        </authorList>
    </citation>
    <scope>NUCLEOTIDE SEQUENCE</scope>
    <source>
        <strain evidence="1">87-6 pot B 2015</strain>
    </source>
</reference>
<protein>
    <submittedName>
        <fullName evidence="1">12841_t:CDS:1</fullName>
    </submittedName>
</protein>